<dbReference type="SMART" id="SM00382">
    <property type="entry name" value="AAA"/>
    <property type="match status" value="1"/>
</dbReference>
<sequence>MLQVKNISFSVPEKQILHDISFSMDQGKFIGIIGPNGSGKSTMLKIIYRYLKQSSGQVTLYENDMEQMTRKKIAQEMAVVSQETPVLFDFTVKDLVMMGRTPYKQWLAQDSKEDFAIVEESMKLADVLYLKDRTLGQLSGGEKKRVMLARALAQQANILILDEPTNHLDIEHQLQLMDLVKELPITIIAALHDLNLAASYCDELLLMDEGNLHRKGTPEQVLTEETIKQVFHVQAGISKNPFTQKLHLFFYAENVGRSEDK</sequence>
<dbReference type="PROSITE" id="PS50893">
    <property type="entry name" value="ABC_TRANSPORTER_2"/>
    <property type="match status" value="1"/>
</dbReference>
<reference evidence="6" key="1">
    <citation type="submission" date="2017-02" db="EMBL/GenBank/DDBJ databases">
        <authorList>
            <person name="Varghese N."/>
            <person name="Submissions S."/>
        </authorList>
    </citation>
    <scope>NUCLEOTIDE SEQUENCE [LARGE SCALE GENOMIC DNA]</scope>
    <source>
        <strain evidence="6">DSM 23966</strain>
    </source>
</reference>
<dbReference type="Gene3D" id="3.40.50.300">
    <property type="entry name" value="P-loop containing nucleotide triphosphate hydrolases"/>
    <property type="match status" value="1"/>
</dbReference>
<feature type="domain" description="ABC transporter" evidence="4">
    <location>
        <begin position="2"/>
        <end position="234"/>
    </location>
</feature>
<dbReference type="InterPro" id="IPR027417">
    <property type="entry name" value="P-loop_NTPase"/>
</dbReference>
<dbReference type="Pfam" id="PF00005">
    <property type="entry name" value="ABC_tran"/>
    <property type="match status" value="1"/>
</dbReference>
<dbReference type="PANTHER" id="PTHR42794">
    <property type="entry name" value="HEMIN IMPORT ATP-BINDING PROTEIN HMUV"/>
    <property type="match status" value="1"/>
</dbReference>
<evidence type="ECO:0000313" key="6">
    <source>
        <dbReference type="Proteomes" id="UP000190042"/>
    </source>
</evidence>
<evidence type="ECO:0000256" key="3">
    <source>
        <dbReference type="ARBA" id="ARBA00022840"/>
    </source>
</evidence>
<evidence type="ECO:0000313" key="5">
    <source>
        <dbReference type="EMBL" id="SKB03702.1"/>
    </source>
</evidence>
<dbReference type="InterPro" id="IPR017871">
    <property type="entry name" value="ABC_transporter-like_CS"/>
</dbReference>
<protein>
    <submittedName>
        <fullName evidence="5">Iron complex transport system ATP-binding protein</fullName>
    </submittedName>
</protein>
<dbReference type="RefSeq" id="WP_078818334.1">
    <property type="nucleotide sequence ID" value="NZ_FUYJ01000007.1"/>
</dbReference>
<evidence type="ECO:0000259" key="4">
    <source>
        <dbReference type="PROSITE" id="PS50893"/>
    </source>
</evidence>
<accession>A0A1T4YPK5</accession>
<evidence type="ECO:0000256" key="2">
    <source>
        <dbReference type="ARBA" id="ARBA00022741"/>
    </source>
</evidence>
<organism evidence="5 6">
    <name type="scientific">Sporosarcina newyorkensis</name>
    <dbReference type="NCBI Taxonomy" id="759851"/>
    <lineage>
        <taxon>Bacteria</taxon>
        <taxon>Bacillati</taxon>
        <taxon>Bacillota</taxon>
        <taxon>Bacilli</taxon>
        <taxon>Bacillales</taxon>
        <taxon>Caryophanaceae</taxon>
        <taxon>Sporosarcina</taxon>
    </lineage>
</organism>
<keyword evidence="6" id="KW-1185">Reference proteome</keyword>
<gene>
    <name evidence="5" type="ORF">SAMN04244570_3245</name>
</gene>
<name>A0A1T4YPK5_9BACL</name>
<dbReference type="AlphaFoldDB" id="A0A1T4YPK5"/>
<dbReference type="SUPFAM" id="SSF52540">
    <property type="entry name" value="P-loop containing nucleoside triphosphate hydrolases"/>
    <property type="match status" value="1"/>
</dbReference>
<dbReference type="FunFam" id="3.40.50.300:FF:000134">
    <property type="entry name" value="Iron-enterobactin ABC transporter ATP-binding protein"/>
    <property type="match status" value="1"/>
</dbReference>
<dbReference type="InterPro" id="IPR003593">
    <property type="entry name" value="AAA+_ATPase"/>
</dbReference>
<proteinExistence type="predicted"/>
<dbReference type="EMBL" id="FUYJ01000007">
    <property type="protein sequence ID" value="SKB03702.1"/>
    <property type="molecule type" value="Genomic_DNA"/>
</dbReference>
<dbReference type="PANTHER" id="PTHR42794:SF2">
    <property type="entry name" value="ABC TRANSPORTER ATP-BINDING PROTEIN"/>
    <property type="match status" value="1"/>
</dbReference>
<keyword evidence="2" id="KW-0547">Nucleotide-binding</keyword>
<dbReference type="GO" id="GO:0005524">
    <property type="term" value="F:ATP binding"/>
    <property type="evidence" value="ECO:0007669"/>
    <property type="project" value="UniProtKB-KW"/>
</dbReference>
<keyword evidence="3 5" id="KW-0067">ATP-binding</keyword>
<dbReference type="InterPro" id="IPR003439">
    <property type="entry name" value="ABC_transporter-like_ATP-bd"/>
</dbReference>
<dbReference type="GO" id="GO:0016887">
    <property type="term" value="F:ATP hydrolysis activity"/>
    <property type="evidence" value="ECO:0007669"/>
    <property type="project" value="InterPro"/>
</dbReference>
<dbReference type="CDD" id="cd03214">
    <property type="entry name" value="ABC_Iron-Siderophores_B12_Hemin"/>
    <property type="match status" value="1"/>
</dbReference>
<dbReference type="Proteomes" id="UP000190042">
    <property type="component" value="Unassembled WGS sequence"/>
</dbReference>
<keyword evidence="1" id="KW-0813">Transport</keyword>
<evidence type="ECO:0000256" key="1">
    <source>
        <dbReference type="ARBA" id="ARBA00022448"/>
    </source>
</evidence>
<dbReference type="PROSITE" id="PS00211">
    <property type="entry name" value="ABC_TRANSPORTER_1"/>
    <property type="match status" value="1"/>
</dbReference>